<evidence type="ECO:0000256" key="4">
    <source>
        <dbReference type="ARBA" id="ARBA00022989"/>
    </source>
</evidence>
<dbReference type="GO" id="GO:0030258">
    <property type="term" value="P:lipid modification"/>
    <property type="evidence" value="ECO:0007669"/>
    <property type="project" value="TreeGrafter"/>
</dbReference>
<reference evidence="8" key="2">
    <citation type="submission" date="2023-02" db="EMBL/GenBank/DDBJ databases">
        <authorList>
            <consortium name="DOE Joint Genome Institute"/>
            <person name="Mondo S.J."/>
            <person name="Chang Y."/>
            <person name="Wang Y."/>
            <person name="Ahrendt S."/>
            <person name="Andreopoulos W."/>
            <person name="Barry K."/>
            <person name="Beard J."/>
            <person name="Benny G.L."/>
            <person name="Blankenship S."/>
            <person name="Bonito G."/>
            <person name="Cuomo C."/>
            <person name="Desiro A."/>
            <person name="Gervers K.A."/>
            <person name="Hundley H."/>
            <person name="Kuo A."/>
            <person name="LaButti K."/>
            <person name="Lang B.F."/>
            <person name="Lipzen A."/>
            <person name="O'Donnell K."/>
            <person name="Pangilinan J."/>
            <person name="Reynolds N."/>
            <person name="Sandor L."/>
            <person name="Smith M.W."/>
            <person name="Tsang A."/>
            <person name="Grigoriev I.V."/>
            <person name="Stajich J.E."/>
            <person name="Spatafora J.W."/>
        </authorList>
    </citation>
    <scope>NUCLEOTIDE SEQUENCE</scope>
    <source>
        <strain evidence="8">RSA 2281</strain>
    </source>
</reference>
<dbReference type="PANTHER" id="PTHR13906">
    <property type="entry name" value="PORCUPINE"/>
    <property type="match status" value="1"/>
</dbReference>
<comment type="subcellular location">
    <subcellularLocation>
        <location evidence="1">Membrane</location>
        <topology evidence="1">Multi-pass membrane protein</topology>
    </subcellularLocation>
</comment>
<dbReference type="PANTHER" id="PTHR13906:SF4">
    <property type="entry name" value="LYSOPHOSPHOLIPID ACYLTRANSFERASE 6"/>
    <property type="match status" value="1"/>
</dbReference>
<evidence type="ECO:0000256" key="5">
    <source>
        <dbReference type="ARBA" id="ARBA00023136"/>
    </source>
</evidence>
<dbReference type="InterPro" id="IPR004299">
    <property type="entry name" value="MBOAT_fam"/>
</dbReference>
<keyword evidence="4 7" id="KW-1133">Transmembrane helix</keyword>
<evidence type="ECO:0000313" key="8">
    <source>
        <dbReference type="EMBL" id="KAI9248852.1"/>
    </source>
</evidence>
<feature type="transmembrane region" description="Helical" evidence="7">
    <location>
        <begin position="330"/>
        <end position="347"/>
    </location>
</feature>
<protein>
    <submittedName>
        <fullName evidence="8">MBOAT, membrane-bound O-acyltransferase family-domain-containing protein</fullName>
    </submittedName>
</protein>
<sequence>HIDRQLKGYEGSSKLDYSGALMIATIKLSSYGFNVMDGRQQDKNTLTEHNKRMMIDQYPSMIEFYGWICFFGGFLVGPTCEYMDYYRFTNYFFISSERKIPPYKATIQKIIWFVITAFIVAFVGQKYNYFKMLNDDFTRLPLYTKLMVYAITGRVQHCKYGSIWLLAEGACVLSGFGYNGIKNGKHQWNRLDNVYWYNLEMGQSLKTLAGYWNVGANNWLKNYTSIKSSNAMVITYAISSMWHGFQPGYYWMLTAYGIYQVLAGRVRSLVRPLVMSACDPSVPLRGWKTLYDITCYISSHLLVAFLMAPFELLHISRSLKAWSSIYYIHIWLYFIVWGFLLVFGQTLSSIQNQRRVRVLEADNNIKNEIISYKQ</sequence>
<keyword evidence="2" id="KW-0808">Transferase</keyword>
<dbReference type="Proteomes" id="UP001209540">
    <property type="component" value="Unassembled WGS sequence"/>
</dbReference>
<evidence type="ECO:0000256" key="3">
    <source>
        <dbReference type="ARBA" id="ARBA00022692"/>
    </source>
</evidence>
<evidence type="ECO:0000256" key="1">
    <source>
        <dbReference type="ARBA" id="ARBA00004141"/>
    </source>
</evidence>
<keyword evidence="3 7" id="KW-0812">Transmembrane</keyword>
<accession>A0AAD5PAG8</accession>
<reference evidence="8" key="1">
    <citation type="journal article" date="2022" name="IScience">
        <title>Evolution of zygomycete secretomes and the origins of terrestrial fungal ecologies.</title>
        <authorList>
            <person name="Chang Y."/>
            <person name="Wang Y."/>
            <person name="Mondo S."/>
            <person name="Ahrendt S."/>
            <person name="Andreopoulos W."/>
            <person name="Barry K."/>
            <person name="Beard J."/>
            <person name="Benny G.L."/>
            <person name="Blankenship S."/>
            <person name="Bonito G."/>
            <person name="Cuomo C."/>
            <person name="Desiro A."/>
            <person name="Gervers K.A."/>
            <person name="Hundley H."/>
            <person name="Kuo A."/>
            <person name="LaButti K."/>
            <person name="Lang B.F."/>
            <person name="Lipzen A."/>
            <person name="O'Donnell K."/>
            <person name="Pangilinan J."/>
            <person name="Reynolds N."/>
            <person name="Sandor L."/>
            <person name="Smith M.E."/>
            <person name="Tsang A."/>
            <person name="Grigoriev I.V."/>
            <person name="Stajich J.E."/>
            <person name="Spatafora J.W."/>
        </authorList>
    </citation>
    <scope>NUCLEOTIDE SEQUENCE</scope>
    <source>
        <strain evidence="8">RSA 2281</strain>
    </source>
</reference>
<evidence type="ECO:0000256" key="7">
    <source>
        <dbReference type="SAM" id="Phobius"/>
    </source>
</evidence>
<name>A0AAD5PAG8_9FUNG</name>
<dbReference type="GO" id="GO:0016746">
    <property type="term" value="F:acyltransferase activity"/>
    <property type="evidence" value="ECO:0007669"/>
    <property type="project" value="UniProtKB-KW"/>
</dbReference>
<comment type="caution">
    <text evidence="8">The sequence shown here is derived from an EMBL/GenBank/DDBJ whole genome shotgun (WGS) entry which is preliminary data.</text>
</comment>
<evidence type="ECO:0000256" key="6">
    <source>
        <dbReference type="ARBA" id="ARBA00023315"/>
    </source>
</evidence>
<dbReference type="EMBL" id="JAIXMP010000037">
    <property type="protein sequence ID" value="KAI9248852.1"/>
    <property type="molecule type" value="Genomic_DNA"/>
</dbReference>
<keyword evidence="6" id="KW-0012">Acyltransferase</keyword>
<keyword evidence="9" id="KW-1185">Reference proteome</keyword>
<evidence type="ECO:0000256" key="2">
    <source>
        <dbReference type="ARBA" id="ARBA00022679"/>
    </source>
</evidence>
<feature type="transmembrane region" description="Helical" evidence="7">
    <location>
        <begin position="64"/>
        <end position="85"/>
    </location>
</feature>
<gene>
    <name evidence="8" type="ORF">BDA99DRAFT_446012</name>
</gene>
<proteinExistence type="predicted"/>
<dbReference type="AlphaFoldDB" id="A0AAD5PAG8"/>
<dbReference type="GO" id="GO:0016020">
    <property type="term" value="C:membrane"/>
    <property type="evidence" value="ECO:0007669"/>
    <property type="project" value="UniProtKB-SubCell"/>
</dbReference>
<keyword evidence="5 7" id="KW-0472">Membrane</keyword>
<dbReference type="Pfam" id="PF03062">
    <property type="entry name" value="MBOAT"/>
    <property type="match status" value="1"/>
</dbReference>
<dbReference type="InterPro" id="IPR049941">
    <property type="entry name" value="LPLAT_7/PORCN-like"/>
</dbReference>
<evidence type="ECO:0000313" key="9">
    <source>
        <dbReference type="Proteomes" id="UP001209540"/>
    </source>
</evidence>
<feature type="non-terminal residue" evidence="8">
    <location>
        <position position="374"/>
    </location>
</feature>
<feature type="transmembrane region" description="Helical" evidence="7">
    <location>
        <begin position="106"/>
        <end position="124"/>
    </location>
</feature>
<organism evidence="8 9">
    <name type="scientific">Phascolomyces articulosus</name>
    <dbReference type="NCBI Taxonomy" id="60185"/>
    <lineage>
        <taxon>Eukaryota</taxon>
        <taxon>Fungi</taxon>
        <taxon>Fungi incertae sedis</taxon>
        <taxon>Mucoromycota</taxon>
        <taxon>Mucoromycotina</taxon>
        <taxon>Mucoromycetes</taxon>
        <taxon>Mucorales</taxon>
        <taxon>Lichtheimiaceae</taxon>
        <taxon>Phascolomyces</taxon>
    </lineage>
</organism>
<feature type="transmembrane region" description="Helical" evidence="7">
    <location>
        <begin position="290"/>
        <end position="310"/>
    </location>
</feature>